<keyword evidence="6 8" id="KW-0408">Iron</keyword>
<dbReference type="InterPro" id="IPR036396">
    <property type="entry name" value="Cyt_P450_sf"/>
</dbReference>
<dbReference type="PROSITE" id="PS00086">
    <property type="entry name" value="CYTOCHROME_P450"/>
    <property type="match status" value="1"/>
</dbReference>
<evidence type="ECO:0000313" key="10">
    <source>
        <dbReference type="Proteomes" id="UP000019491"/>
    </source>
</evidence>
<dbReference type="FunFam" id="1.10.630.10:FF:000018">
    <property type="entry name" value="Cytochrome P450 monooxygenase"/>
    <property type="match status" value="1"/>
</dbReference>
<accession>X0PW03</accession>
<reference evidence="9 10" key="1">
    <citation type="submission" date="2014-02" db="EMBL/GenBank/DDBJ databases">
        <title>Whole genome shotgun sequence of Rhodococcus wratislaviensis NBRC 100605.</title>
        <authorList>
            <person name="Hosoyama A."/>
            <person name="Tsuchikane K."/>
            <person name="Yoshida I."/>
            <person name="Ohji S."/>
            <person name="Ichikawa N."/>
            <person name="Yamazoe A."/>
            <person name="Fujita N."/>
        </authorList>
    </citation>
    <scope>NUCLEOTIDE SEQUENCE [LARGE SCALE GENOMIC DNA]</scope>
    <source>
        <strain evidence="9 10">NBRC 100605</strain>
    </source>
</reference>
<comment type="cofactor">
    <cofactor evidence="1">
        <name>heme</name>
        <dbReference type="ChEBI" id="CHEBI:30413"/>
    </cofactor>
</comment>
<dbReference type="PRINTS" id="PR00385">
    <property type="entry name" value="P450"/>
</dbReference>
<dbReference type="RefSeq" id="WP_052033399.1">
    <property type="nucleotide sequence ID" value="NZ_BAWF01000041.1"/>
</dbReference>
<dbReference type="GO" id="GO:0004497">
    <property type="term" value="F:monooxygenase activity"/>
    <property type="evidence" value="ECO:0007669"/>
    <property type="project" value="UniProtKB-KW"/>
</dbReference>
<keyword evidence="3 8" id="KW-0349">Heme</keyword>
<evidence type="ECO:0000256" key="7">
    <source>
        <dbReference type="ARBA" id="ARBA00023033"/>
    </source>
</evidence>
<dbReference type="PANTHER" id="PTHR46696">
    <property type="entry name" value="P450, PUTATIVE (EUROFUNG)-RELATED"/>
    <property type="match status" value="1"/>
</dbReference>
<keyword evidence="5 8" id="KW-0560">Oxidoreductase</keyword>
<dbReference type="Proteomes" id="UP000019491">
    <property type="component" value="Unassembled WGS sequence"/>
</dbReference>
<keyword evidence="7 8" id="KW-0503">Monooxygenase</keyword>
<dbReference type="EMBL" id="BAWF01000041">
    <property type="protein sequence ID" value="GAF47459.1"/>
    <property type="molecule type" value="Genomic_DNA"/>
</dbReference>
<dbReference type="SUPFAM" id="SSF48264">
    <property type="entry name" value="Cytochrome P450"/>
    <property type="match status" value="1"/>
</dbReference>
<keyword evidence="10" id="KW-1185">Reference proteome</keyword>
<evidence type="ECO:0000256" key="5">
    <source>
        <dbReference type="ARBA" id="ARBA00023002"/>
    </source>
</evidence>
<dbReference type="PRINTS" id="PR00359">
    <property type="entry name" value="BP450"/>
</dbReference>
<evidence type="ECO:0000256" key="1">
    <source>
        <dbReference type="ARBA" id="ARBA00001971"/>
    </source>
</evidence>
<proteinExistence type="inferred from homology"/>
<dbReference type="OrthoDB" id="3209493at2"/>
<dbReference type="GO" id="GO:0020037">
    <property type="term" value="F:heme binding"/>
    <property type="evidence" value="ECO:0007669"/>
    <property type="project" value="InterPro"/>
</dbReference>
<sequence length="398" mass="44009">MADTVANIDDSQAHSVRFQLTDPEVAKDPGEFFADLRSKCPVAHSDSFDGFWTLSRYKDVFDAALKPQAFSSASGVTIPVVPQPQVLCIEQDDPEHRKYRKPLQGWFTAKRMQEIEPSVRQIVTTLLDEIVDDKKGDLAGIAAAVPAMVIALILGLPEKDWDWFREREATTLRLAQTGDKEGAGAAANDVLNYLSATIEERRVNPQEDMLSDLAALAIDGQVISHQEAVSLAFLLLGAGHETTVGGIGGLLYRVFQNPDVRDQLIDDPTLVVAAVEEALRVETPLFGLGRMVTQDSTVDEVNIPAGDRVMLMWGSANRDPDVFEDPETFRLDRDNSEKHIAFGAGIHRCVGAPLARLEMRVVLEEILQRMPNLRLTSPDDVNVIWTVGREFQGLHSTW</sequence>
<protein>
    <submittedName>
        <fullName evidence="9">Putative cytochrome P450</fullName>
    </submittedName>
</protein>
<dbReference type="Pfam" id="PF00067">
    <property type="entry name" value="p450"/>
    <property type="match status" value="1"/>
</dbReference>
<evidence type="ECO:0000256" key="6">
    <source>
        <dbReference type="ARBA" id="ARBA00023004"/>
    </source>
</evidence>
<evidence type="ECO:0000256" key="3">
    <source>
        <dbReference type="ARBA" id="ARBA00022617"/>
    </source>
</evidence>
<dbReference type="PANTHER" id="PTHR46696:SF6">
    <property type="entry name" value="P450, PUTATIVE (EUROFUNG)-RELATED"/>
    <property type="match status" value="1"/>
</dbReference>
<dbReference type="InterPro" id="IPR017972">
    <property type="entry name" value="Cyt_P450_CS"/>
</dbReference>
<dbReference type="Gene3D" id="1.10.630.10">
    <property type="entry name" value="Cytochrome P450"/>
    <property type="match status" value="1"/>
</dbReference>
<dbReference type="AlphaFoldDB" id="X0PW03"/>
<dbReference type="InterPro" id="IPR001128">
    <property type="entry name" value="Cyt_P450"/>
</dbReference>
<comment type="caution">
    <text evidence="9">The sequence shown here is derived from an EMBL/GenBank/DDBJ whole genome shotgun (WGS) entry which is preliminary data.</text>
</comment>
<evidence type="ECO:0000313" key="9">
    <source>
        <dbReference type="EMBL" id="GAF47459.1"/>
    </source>
</evidence>
<evidence type="ECO:0000256" key="8">
    <source>
        <dbReference type="RuleBase" id="RU000461"/>
    </source>
</evidence>
<comment type="similarity">
    <text evidence="2 8">Belongs to the cytochrome P450 family.</text>
</comment>
<dbReference type="GO" id="GO:0016705">
    <property type="term" value="F:oxidoreductase activity, acting on paired donors, with incorporation or reduction of molecular oxygen"/>
    <property type="evidence" value="ECO:0007669"/>
    <property type="project" value="InterPro"/>
</dbReference>
<dbReference type="InterPro" id="IPR002397">
    <property type="entry name" value="Cyt_P450_B"/>
</dbReference>
<gene>
    <name evidence="9" type="ORF">RW1_041_00030</name>
</gene>
<name>X0PW03_RHOWR</name>
<organism evidence="9 10">
    <name type="scientific">Rhodococcus wratislaviensis NBRC 100605</name>
    <dbReference type="NCBI Taxonomy" id="1219028"/>
    <lineage>
        <taxon>Bacteria</taxon>
        <taxon>Bacillati</taxon>
        <taxon>Actinomycetota</taxon>
        <taxon>Actinomycetes</taxon>
        <taxon>Mycobacteriales</taxon>
        <taxon>Nocardiaceae</taxon>
        <taxon>Rhodococcus</taxon>
    </lineage>
</organism>
<dbReference type="GO" id="GO:0005506">
    <property type="term" value="F:iron ion binding"/>
    <property type="evidence" value="ECO:0007669"/>
    <property type="project" value="InterPro"/>
</dbReference>
<evidence type="ECO:0000256" key="2">
    <source>
        <dbReference type="ARBA" id="ARBA00010617"/>
    </source>
</evidence>
<evidence type="ECO:0000256" key="4">
    <source>
        <dbReference type="ARBA" id="ARBA00022723"/>
    </source>
</evidence>
<keyword evidence="4 8" id="KW-0479">Metal-binding</keyword>